<sequence length="312" mass="35670">MLNDHLVTIQLFLFLQIKTLNPLSKQLFQNTGPLRTVHFKISSFLNSSGSAQHTMSAYPKNYNPFDDDVDDEDLKPVKWKNEEDFSDKPREPLDRQQYLRQEVLRRTEASVESTNRSLSSIYESEKVGIASSEELVRQRGVLQRTEQMVDKMDQDLKTSQRHINNIKSMFGGLVNYFKSKPADATHPQNGVADSQPNTRLKEAIVTSKEQEENYQASHPNLRRLQSSDAIMGGTSSSLSTDGYPKNQHLRAYHQKIDSNLDEMSKGLGRLKDIALGMQTEIEEQDDIIDRLNTKVDKLDINIKSTDKKVRQL</sequence>
<evidence type="ECO:0000256" key="13">
    <source>
        <dbReference type="ARBA" id="ARBA00023136"/>
    </source>
</evidence>
<dbReference type="FunFam" id="1.20.5.110:FF:000041">
    <property type="entry name" value="Synaptosomal-associated protein 29"/>
    <property type="match status" value="1"/>
</dbReference>
<comment type="subunit">
    <text evidence="22">Forms a SNARE complex, composed of VAMP8, SNAP29 and STX17, involved in fusion of autophagosome with lysosome. Interacts with multiple syntaxins including STX6. Interacts with EIPR1. Interacts with STX17; this interaction is increased in the absence of TMEM39A.</text>
</comment>
<evidence type="ECO:0000256" key="2">
    <source>
        <dbReference type="ARBA" id="ARBA00009480"/>
    </source>
</evidence>
<accession>F6Z4J1</accession>
<evidence type="ECO:0000256" key="16">
    <source>
        <dbReference type="ARBA" id="ARBA00037064"/>
    </source>
</evidence>
<dbReference type="GO" id="GO:0098793">
    <property type="term" value="C:presynapse"/>
    <property type="evidence" value="ECO:0007669"/>
    <property type="project" value="GOC"/>
</dbReference>
<dbReference type="GO" id="GO:0060271">
    <property type="term" value="P:cilium assembly"/>
    <property type="evidence" value="ECO:0007669"/>
    <property type="project" value="Ensembl"/>
</dbReference>
<keyword evidence="10" id="KW-0333">Golgi apparatus</keyword>
<gene>
    <name evidence="25" type="primary">SNAP29</name>
</gene>
<evidence type="ECO:0000256" key="21">
    <source>
        <dbReference type="ARBA" id="ARBA00043032"/>
    </source>
</evidence>
<dbReference type="PANTHER" id="PTHR19305">
    <property type="entry name" value="SYNAPTOSOMAL ASSOCIATED PROTEIN"/>
    <property type="match status" value="1"/>
</dbReference>
<dbReference type="PANTHER" id="PTHR19305:SF9">
    <property type="entry name" value="SYNAPTOSOMAL-ASSOCIATED PROTEIN 29"/>
    <property type="match status" value="1"/>
</dbReference>
<dbReference type="GO" id="GO:0000421">
    <property type="term" value="C:autophagosome membrane"/>
    <property type="evidence" value="ECO:0007669"/>
    <property type="project" value="UniProtKB-SubCell"/>
</dbReference>
<protein>
    <recommendedName>
        <fullName evidence="19">Synaptosomal-associated protein 29</fullName>
    </recommendedName>
    <alternativeName>
        <fullName evidence="20">Soluble 29 kDa NSF attachment protein</fullName>
    </alternativeName>
    <alternativeName>
        <fullName evidence="21">Vesicle-membrane fusion protein SNAP-29</fullName>
    </alternativeName>
</protein>
<dbReference type="STRING" id="13616.ENSMODP00000021996"/>
<dbReference type="GO" id="GO:0006887">
    <property type="term" value="P:exocytosis"/>
    <property type="evidence" value="ECO:0000318"/>
    <property type="project" value="GO_Central"/>
</dbReference>
<dbReference type="GO" id="GO:0031410">
    <property type="term" value="C:cytoplasmic vesicle"/>
    <property type="evidence" value="ECO:0007669"/>
    <property type="project" value="UniProtKB-KW"/>
</dbReference>
<organism evidence="25 26">
    <name type="scientific">Monodelphis domestica</name>
    <name type="common">Gray short-tailed opossum</name>
    <dbReference type="NCBI Taxonomy" id="13616"/>
    <lineage>
        <taxon>Eukaryota</taxon>
        <taxon>Metazoa</taxon>
        <taxon>Chordata</taxon>
        <taxon>Craniata</taxon>
        <taxon>Vertebrata</taxon>
        <taxon>Euteleostomi</taxon>
        <taxon>Mammalia</taxon>
        <taxon>Metatheria</taxon>
        <taxon>Didelphimorphia</taxon>
        <taxon>Didelphidae</taxon>
        <taxon>Monodelphis</taxon>
    </lineage>
</organism>
<dbReference type="GO" id="GO:0016082">
    <property type="term" value="P:synaptic vesicle priming"/>
    <property type="evidence" value="ECO:0000318"/>
    <property type="project" value="GO_Central"/>
</dbReference>
<keyword evidence="13" id="KW-0472">Membrane</keyword>
<dbReference type="GO" id="GO:0031629">
    <property type="term" value="P:synaptic vesicle fusion to presynaptic active zone membrane"/>
    <property type="evidence" value="ECO:0000318"/>
    <property type="project" value="GO_Central"/>
</dbReference>
<reference evidence="25 26" key="1">
    <citation type="journal article" date="2007" name="Nature">
        <title>Genome of the marsupial Monodelphis domestica reveals innovation in non-coding sequences.</title>
        <authorList>
            <person name="Mikkelsen T.S."/>
            <person name="Wakefield M.J."/>
            <person name="Aken B."/>
            <person name="Amemiya C.T."/>
            <person name="Chang J.L."/>
            <person name="Duke S."/>
            <person name="Garber M."/>
            <person name="Gentles A.J."/>
            <person name="Goodstadt L."/>
            <person name="Heger A."/>
            <person name="Jurka J."/>
            <person name="Kamal M."/>
            <person name="Mauceli E."/>
            <person name="Searle S.M."/>
            <person name="Sharpe T."/>
            <person name="Baker M.L."/>
            <person name="Batzer M.A."/>
            <person name="Benos P.V."/>
            <person name="Belov K."/>
            <person name="Clamp M."/>
            <person name="Cook A."/>
            <person name="Cuff J."/>
            <person name="Das R."/>
            <person name="Davidow L."/>
            <person name="Deakin J.E."/>
            <person name="Fazzari M.J."/>
            <person name="Glass J.L."/>
            <person name="Grabherr M."/>
            <person name="Greally J.M."/>
            <person name="Gu W."/>
            <person name="Hore T.A."/>
            <person name="Huttley G.A."/>
            <person name="Kleber M."/>
            <person name="Jirtle R.L."/>
            <person name="Koina E."/>
            <person name="Lee J.T."/>
            <person name="Mahony S."/>
            <person name="Marra M.A."/>
            <person name="Miller R.D."/>
            <person name="Nicholls R.D."/>
            <person name="Oda M."/>
            <person name="Papenfuss A.T."/>
            <person name="Parra Z.E."/>
            <person name="Pollock D.D."/>
            <person name="Ray D.A."/>
            <person name="Schein J.E."/>
            <person name="Speed T.P."/>
            <person name="Thompson K."/>
            <person name="VandeBerg J.L."/>
            <person name="Wade C.M."/>
            <person name="Walker J.A."/>
            <person name="Waters P.D."/>
            <person name="Webber C."/>
            <person name="Weidman J.R."/>
            <person name="Xie X."/>
            <person name="Zody M.C."/>
            <person name="Baldwin J."/>
            <person name="Abdouelleil A."/>
            <person name="Abdulkadir J."/>
            <person name="Abebe A."/>
            <person name="Abera B."/>
            <person name="Abreu J."/>
            <person name="Acer S.C."/>
            <person name="Aftuck L."/>
            <person name="Alexander A."/>
            <person name="An P."/>
            <person name="Anderson E."/>
            <person name="Anderson S."/>
            <person name="Arachi H."/>
            <person name="Azer M."/>
            <person name="Bachantsang P."/>
            <person name="Barry A."/>
            <person name="Bayul T."/>
            <person name="Berlin A."/>
            <person name="Bessette D."/>
            <person name="Bloom T."/>
            <person name="Bloom T."/>
            <person name="Boguslavskiy L."/>
            <person name="Bonnet C."/>
            <person name="Boukhgalter B."/>
            <person name="Bourzgui I."/>
            <person name="Brown A."/>
            <person name="Cahill P."/>
            <person name="Channer S."/>
            <person name="Cheshatsang Y."/>
            <person name="Chuda L."/>
            <person name="Citroen M."/>
            <person name="Collymore A."/>
            <person name="Cooke P."/>
            <person name="Costello M."/>
            <person name="D'Aco K."/>
            <person name="Daza R."/>
            <person name="De Haan G."/>
            <person name="DeGray S."/>
            <person name="DeMaso C."/>
            <person name="Dhargay N."/>
            <person name="Dooley K."/>
            <person name="Dooley E."/>
            <person name="Doricent M."/>
            <person name="Dorje P."/>
            <person name="Dorjee K."/>
            <person name="Dupes A."/>
            <person name="Elong R."/>
            <person name="Falk J."/>
            <person name="Farina A."/>
            <person name="Faro S."/>
            <person name="Ferguson D."/>
            <person name="Fisher S."/>
            <person name="Foley C.D."/>
            <person name="Franke A."/>
            <person name="Friedrich D."/>
            <person name="Gadbois L."/>
            <person name="Gearin G."/>
            <person name="Gearin C.R."/>
            <person name="Giannoukos G."/>
            <person name="Goode T."/>
            <person name="Graham J."/>
            <person name="Grandbois E."/>
            <person name="Grewal S."/>
            <person name="Gyaltsen K."/>
            <person name="Hafez N."/>
            <person name="Hagos B."/>
            <person name="Hall J."/>
            <person name="Henson C."/>
            <person name="Hollinger A."/>
            <person name="Honan T."/>
            <person name="Huard M.D."/>
            <person name="Hughes L."/>
            <person name="Hurhula B."/>
            <person name="Husby M.E."/>
            <person name="Kamat A."/>
            <person name="Kanga B."/>
            <person name="Kashin S."/>
            <person name="Khazanovich D."/>
            <person name="Kisner P."/>
            <person name="Lance K."/>
            <person name="Lara M."/>
            <person name="Lee W."/>
            <person name="Lennon N."/>
            <person name="Letendre F."/>
            <person name="LeVine R."/>
            <person name="Lipovsky A."/>
            <person name="Liu X."/>
            <person name="Liu J."/>
            <person name="Liu S."/>
            <person name="Lokyitsang T."/>
            <person name="Lokyitsang Y."/>
            <person name="Lubonja R."/>
            <person name="Lui A."/>
            <person name="MacDonald P."/>
            <person name="Magnisalis V."/>
            <person name="Maru K."/>
            <person name="Matthews C."/>
            <person name="McCusker W."/>
            <person name="McDonough S."/>
            <person name="Mehta T."/>
            <person name="Meldrim J."/>
            <person name="Meneus L."/>
            <person name="Mihai O."/>
            <person name="Mihalev A."/>
            <person name="Mihova T."/>
            <person name="Mittelman R."/>
            <person name="Mlenga V."/>
            <person name="Montmayeur A."/>
            <person name="Mulrain L."/>
            <person name="Navidi A."/>
            <person name="Naylor J."/>
            <person name="Negash T."/>
            <person name="Nguyen T."/>
            <person name="Nguyen N."/>
            <person name="Nicol R."/>
            <person name="Norbu C."/>
            <person name="Norbu N."/>
            <person name="Novod N."/>
            <person name="O'Neill B."/>
            <person name="Osman S."/>
            <person name="Markiewicz E."/>
            <person name="Oyono O.L."/>
            <person name="Patti C."/>
            <person name="Phunkhang P."/>
            <person name="Pierre F."/>
            <person name="Priest M."/>
            <person name="Raghuraman S."/>
            <person name="Rege F."/>
            <person name="Reyes R."/>
            <person name="Rise C."/>
            <person name="Rogov P."/>
            <person name="Ross K."/>
            <person name="Ryan E."/>
            <person name="Settipalli S."/>
            <person name="Shea T."/>
            <person name="Sherpa N."/>
            <person name="Shi L."/>
            <person name="Shih D."/>
            <person name="Sparrow T."/>
            <person name="Spaulding J."/>
            <person name="Stalker J."/>
            <person name="Stange-Thomann N."/>
            <person name="Stavropoulos S."/>
            <person name="Stone C."/>
            <person name="Strader C."/>
            <person name="Tesfaye S."/>
            <person name="Thomson T."/>
            <person name="Thoulutsang Y."/>
            <person name="Thoulutsang D."/>
            <person name="Topham K."/>
            <person name="Topping I."/>
            <person name="Tsamla T."/>
            <person name="Vassiliev H."/>
            <person name="Vo A."/>
            <person name="Wangchuk T."/>
            <person name="Wangdi T."/>
            <person name="Weiand M."/>
            <person name="Wilkinson J."/>
            <person name="Wilson A."/>
            <person name="Yadav S."/>
            <person name="Young G."/>
            <person name="Yu Q."/>
            <person name="Zembek L."/>
            <person name="Zhong D."/>
            <person name="Zimmer A."/>
            <person name="Zwirko Z."/>
            <person name="Jaffe D.B."/>
            <person name="Alvarez P."/>
            <person name="Brockman W."/>
            <person name="Butler J."/>
            <person name="Chin C."/>
            <person name="Gnerre S."/>
            <person name="MacCallum I."/>
            <person name="Graves J.A."/>
            <person name="Ponting C.P."/>
            <person name="Breen M."/>
            <person name="Samollow P.B."/>
            <person name="Lander E.S."/>
            <person name="Lindblad-Toh K."/>
        </authorList>
    </citation>
    <scope>NUCLEOTIDE SEQUENCE [LARGE SCALE GENOMIC DNA]</scope>
</reference>
<dbReference type="GO" id="GO:0020018">
    <property type="term" value="C:ciliary pocket membrane"/>
    <property type="evidence" value="ECO:0007669"/>
    <property type="project" value="Ensembl"/>
</dbReference>
<dbReference type="PROSITE" id="PS50192">
    <property type="entry name" value="T_SNARE"/>
    <property type="match status" value="1"/>
</dbReference>
<keyword evidence="26" id="KW-1185">Reference proteome</keyword>
<dbReference type="InterPro" id="IPR000727">
    <property type="entry name" value="T_SNARE_dom"/>
</dbReference>
<evidence type="ECO:0000256" key="18">
    <source>
        <dbReference type="ARBA" id="ARBA00037854"/>
    </source>
</evidence>
<evidence type="ECO:0000256" key="23">
    <source>
        <dbReference type="SAM" id="Coils"/>
    </source>
</evidence>
<keyword evidence="9" id="KW-0072">Autophagy</keyword>
<dbReference type="SUPFAM" id="SSF58038">
    <property type="entry name" value="SNARE fusion complex"/>
    <property type="match status" value="2"/>
</dbReference>
<dbReference type="eggNOG" id="KOG3065">
    <property type="taxonomic scope" value="Eukaryota"/>
</dbReference>
<feature type="domain" description="T-SNARE coiled-coil homology" evidence="24">
    <location>
        <begin position="250"/>
        <end position="312"/>
    </location>
</feature>
<dbReference type="GO" id="GO:0019905">
    <property type="term" value="F:syntaxin binding"/>
    <property type="evidence" value="ECO:0000318"/>
    <property type="project" value="GO_Central"/>
</dbReference>
<dbReference type="GO" id="GO:0000139">
    <property type="term" value="C:Golgi membrane"/>
    <property type="evidence" value="ECO:0007669"/>
    <property type="project" value="UniProtKB-SubCell"/>
</dbReference>
<evidence type="ECO:0000256" key="14">
    <source>
        <dbReference type="ARBA" id="ARBA00023273"/>
    </source>
</evidence>
<evidence type="ECO:0000259" key="24">
    <source>
        <dbReference type="PROSITE" id="PS50192"/>
    </source>
</evidence>
<dbReference type="GO" id="GO:0005813">
    <property type="term" value="C:centrosome"/>
    <property type="evidence" value="ECO:0007669"/>
    <property type="project" value="Ensembl"/>
</dbReference>
<evidence type="ECO:0000256" key="12">
    <source>
        <dbReference type="ARBA" id="ARBA00023069"/>
    </source>
</evidence>
<evidence type="ECO:0000256" key="9">
    <source>
        <dbReference type="ARBA" id="ARBA00023006"/>
    </source>
</evidence>
<dbReference type="FunFam" id="1.20.5.110:FF:000051">
    <property type="entry name" value="synaptosomal-associated protein 29"/>
    <property type="match status" value="1"/>
</dbReference>
<evidence type="ECO:0000256" key="4">
    <source>
        <dbReference type="ARBA" id="ARBA00022475"/>
    </source>
</evidence>
<evidence type="ECO:0000256" key="1">
    <source>
        <dbReference type="ARBA" id="ARBA00004395"/>
    </source>
</evidence>
<evidence type="ECO:0000256" key="10">
    <source>
        <dbReference type="ARBA" id="ARBA00023034"/>
    </source>
</evidence>
<name>F6Z4J1_MONDO</name>
<comment type="function">
    <text evidence="16">SNAREs, soluble N-ethylmaleimide-sensitive factor-attachment protein receptors, are essential proteins for fusion of cellular membranes. SNAREs localized on opposing membranes assemble to form a trans-SNARE complex, an extended, parallel four alpha-helical bundle that drives membrane fusion. SNAP29 is a SNARE involved in autophagy through the direct control of autophagosome membrane fusion with the lysososome membrane. Also plays a role in ciliogenesis by regulating membrane fusions.</text>
</comment>
<comment type="similarity">
    <text evidence="2">Belongs to the SNAP-25 family.</text>
</comment>
<dbReference type="GO" id="GO:0005886">
    <property type="term" value="C:plasma membrane"/>
    <property type="evidence" value="ECO:0000318"/>
    <property type="project" value="GO_Central"/>
</dbReference>
<dbReference type="SMART" id="SM00397">
    <property type="entry name" value="t_SNARE"/>
    <property type="match status" value="2"/>
</dbReference>
<dbReference type="GO" id="GO:0015031">
    <property type="term" value="P:protein transport"/>
    <property type="evidence" value="ECO:0007669"/>
    <property type="project" value="UniProtKB-KW"/>
</dbReference>
<dbReference type="AlphaFoldDB" id="F6Z4J1"/>
<keyword evidence="7" id="KW-0970">Cilium biogenesis/degradation</keyword>
<keyword evidence="6" id="KW-0597">Phosphoprotein</keyword>
<dbReference type="Proteomes" id="UP000002280">
    <property type="component" value="Chromosome 3"/>
</dbReference>
<evidence type="ECO:0000256" key="11">
    <source>
        <dbReference type="ARBA" id="ARBA00023054"/>
    </source>
</evidence>
<feature type="coiled-coil region" evidence="23">
    <location>
        <begin position="281"/>
        <end position="308"/>
    </location>
</feature>
<dbReference type="GO" id="GO:0016240">
    <property type="term" value="P:autophagosome membrane docking"/>
    <property type="evidence" value="ECO:0007669"/>
    <property type="project" value="Ensembl"/>
</dbReference>
<evidence type="ECO:0000256" key="19">
    <source>
        <dbReference type="ARBA" id="ARBA00041113"/>
    </source>
</evidence>
<dbReference type="FunCoup" id="F6Z4J1">
    <property type="interactions" value="1511"/>
</dbReference>
<evidence type="ECO:0000256" key="22">
    <source>
        <dbReference type="ARBA" id="ARBA00046522"/>
    </source>
</evidence>
<evidence type="ECO:0000256" key="17">
    <source>
        <dbReference type="ARBA" id="ARBA00037808"/>
    </source>
</evidence>
<keyword evidence="8" id="KW-0653">Protein transport</keyword>
<dbReference type="GO" id="GO:0005829">
    <property type="term" value="C:cytosol"/>
    <property type="evidence" value="ECO:0007669"/>
    <property type="project" value="Ensembl"/>
</dbReference>
<reference evidence="25" key="2">
    <citation type="submission" date="2025-08" db="UniProtKB">
        <authorList>
            <consortium name="Ensembl"/>
        </authorList>
    </citation>
    <scope>IDENTIFICATION</scope>
</reference>
<reference evidence="25" key="3">
    <citation type="submission" date="2025-09" db="UniProtKB">
        <authorList>
            <consortium name="Ensembl"/>
        </authorList>
    </citation>
    <scope>IDENTIFICATION</scope>
</reference>
<dbReference type="OMA" id="NLDEMCD"/>
<evidence type="ECO:0000313" key="26">
    <source>
        <dbReference type="Proteomes" id="UP000002280"/>
    </source>
</evidence>
<keyword evidence="5" id="KW-0963">Cytoplasm</keyword>
<evidence type="ECO:0000256" key="7">
    <source>
        <dbReference type="ARBA" id="ARBA00022794"/>
    </source>
</evidence>
<dbReference type="Ensembl" id="ENSMODT00000022383.4">
    <property type="protein sequence ID" value="ENSMODP00000021996.3"/>
    <property type="gene ID" value="ENSMODG00000017641.4"/>
</dbReference>
<dbReference type="GO" id="GO:0031201">
    <property type="term" value="C:SNARE complex"/>
    <property type="evidence" value="ECO:0000318"/>
    <property type="project" value="GO_Central"/>
</dbReference>
<keyword evidence="15" id="KW-0968">Cytoplasmic vesicle</keyword>
<dbReference type="CDD" id="cd15856">
    <property type="entry name" value="SNARE_SNAP29C"/>
    <property type="match status" value="1"/>
</dbReference>
<keyword evidence="14" id="KW-0966">Cell projection</keyword>
<dbReference type="GeneTree" id="ENSGT00950000182843"/>
<dbReference type="GO" id="GO:0005484">
    <property type="term" value="F:SNAP receptor activity"/>
    <property type="evidence" value="ECO:0000318"/>
    <property type="project" value="GO_Central"/>
</dbReference>
<comment type="subcellular location">
    <subcellularLocation>
        <location evidence="17">Cell projection</location>
        <location evidence="17">Cilium membrane</location>
        <topology evidence="17">Peripheral membrane protein</topology>
    </subcellularLocation>
    <subcellularLocation>
        <location evidence="18">Cytoplasmic vesicle</location>
        <location evidence="18">Autophagosome membrane</location>
        <topology evidence="18">Peripheral membrane protein</topology>
    </subcellularLocation>
    <subcellularLocation>
        <location evidence="1">Golgi apparatus membrane</location>
        <topology evidence="1">Peripheral membrane protein</topology>
    </subcellularLocation>
</comment>
<dbReference type="CDD" id="cd15887">
    <property type="entry name" value="SNARE_SNAP29N"/>
    <property type="match status" value="1"/>
</dbReference>
<evidence type="ECO:0000256" key="6">
    <source>
        <dbReference type="ARBA" id="ARBA00022553"/>
    </source>
</evidence>
<keyword evidence="4" id="KW-1003">Cell membrane</keyword>
<evidence type="ECO:0000313" key="25">
    <source>
        <dbReference type="Ensembl" id="ENSMODP00000021996.3"/>
    </source>
</evidence>
<keyword evidence="11 23" id="KW-0175">Coiled coil</keyword>
<evidence type="ECO:0000256" key="20">
    <source>
        <dbReference type="ARBA" id="ARBA00042308"/>
    </source>
</evidence>
<keyword evidence="12" id="KW-0969">Cilium</keyword>
<dbReference type="Gene3D" id="1.20.5.110">
    <property type="match status" value="2"/>
</dbReference>
<proteinExistence type="inferred from homology"/>
<dbReference type="InParanoid" id="F6Z4J1"/>
<evidence type="ECO:0000256" key="3">
    <source>
        <dbReference type="ARBA" id="ARBA00022448"/>
    </source>
</evidence>
<dbReference type="HOGENOM" id="CLU_069907_1_0_1"/>
<evidence type="ECO:0000256" key="15">
    <source>
        <dbReference type="ARBA" id="ARBA00023329"/>
    </source>
</evidence>
<evidence type="ECO:0000256" key="8">
    <source>
        <dbReference type="ARBA" id="ARBA00022927"/>
    </source>
</evidence>
<dbReference type="Bgee" id="ENSMODG00000017641">
    <property type="expression patterns" value="Expressed in spermatocyte and 19 other cell types or tissues"/>
</dbReference>
<evidence type="ECO:0000256" key="5">
    <source>
        <dbReference type="ARBA" id="ARBA00022490"/>
    </source>
</evidence>
<keyword evidence="3" id="KW-0813">Transport</keyword>